<dbReference type="EMBL" id="MFLY01000003">
    <property type="protein sequence ID" value="OGG73321.1"/>
    <property type="molecule type" value="Genomic_DNA"/>
</dbReference>
<reference evidence="1 2" key="1">
    <citation type="journal article" date="2016" name="Nat. Commun.">
        <title>Thousands of microbial genomes shed light on interconnected biogeochemical processes in an aquifer system.</title>
        <authorList>
            <person name="Anantharaman K."/>
            <person name="Brown C.T."/>
            <person name="Hug L.A."/>
            <person name="Sharon I."/>
            <person name="Castelle C.J."/>
            <person name="Probst A.J."/>
            <person name="Thomas B.C."/>
            <person name="Singh A."/>
            <person name="Wilkins M.J."/>
            <person name="Karaoz U."/>
            <person name="Brodie E.L."/>
            <person name="Williams K.H."/>
            <person name="Hubbard S.S."/>
            <person name="Banfield J.F."/>
        </authorList>
    </citation>
    <scope>NUCLEOTIDE SEQUENCE [LARGE SCALE GENOMIC DNA]</scope>
</reference>
<accession>A0A1F6EI59</accession>
<dbReference type="AlphaFoldDB" id="A0A1F6EI59"/>
<proteinExistence type="predicted"/>
<dbReference type="Proteomes" id="UP000177306">
    <property type="component" value="Unassembled WGS sequence"/>
</dbReference>
<comment type="caution">
    <text evidence="1">The sequence shown here is derived from an EMBL/GenBank/DDBJ whole genome shotgun (WGS) entry which is preliminary data.</text>
</comment>
<evidence type="ECO:0000313" key="2">
    <source>
        <dbReference type="Proteomes" id="UP000177306"/>
    </source>
</evidence>
<gene>
    <name evidence="1" type="ORF">A3A38_01360</name>
</gene>
<name>A0A1F6EI59_9BACT</name>
<evidence type="ECO:0000313" key="1">
    <source>
        <dbReference type="EMBL" id="OGG73321.1"/>
    </source>
</evidence>
<protein>
    <submittedName>
        <fullName evidence="1">Uncharacterized protein</fullName>
    </submittedName>
</protein>
<organism evidence="1 2">
    <name type="scientific">Candidatus Kaiserbacteria bacterium RIFCSPLOWO2_01_FULL_53_17</name>
    <dbReference type="NCBI Taxonomy" id="1798511"/>
    <lineage>
        <taxon>Bacteria</taxon>
        <taxon>Candidatus Kaiseribacteriota</taxon>
    </lineage>
</organism>
<sequence>MSGPKTVKEALEIWVQADKYLGDPDPGATNPMDCFADASRVLQLAEIEGIPLEKLVPHPEVRQRLKDHAAEFDAEEKIRDDFYTSFDEP</sequence>